<dbReference type="Proteomes" id="UP000319836">
    <property type="component" value="Unassembled WGS sequence"/>
</dbReference>
<feature type="transmembrane region" description="Helical" evidence="1">
    <location>
        <begin position="6"/>
        <end position="27"/>
    </location>
</feature>
<keyword evidence="1" id="KW-1133">Transmembrane helix</keyword>
<comment type="caution">
    <text evidence="2">The sequence shown here is derived from an EMBL/GenBank/DDBJ whole genome shotgun (WGS) entry which is preliminary data.</text>
</comment>
<reference evidence="2 3" key="1">
    <citation type="journal article" date="2019" name="Nat. Microbiol.">
        <title>Mediterranean grassland soil C-N compound turnover is dependent on rainfall and depth, and is mediated by genomically divergent microorganisms.</title>
        <authorList>
            <person name="Diamond S."/>
            <person name="Andeer P.F."/>
            <person name="Li Z."/>
            <person name="Crits-Christoph A."/>
            <person name="Burstein D."/>
            <person name="Anantharaman K."/>
            <person name="Lane K.R."/>
            <person name="Thomas B.C."/>
            <person name="Pan C."/>
            <person name="Northen T.R."/>
            <person name="Banfield J.F."/>
        </authorList>
    </citation>
    <scope>NUCLEOTIDE SEQUENCE [LARGE SCALE GENOMIC DNA]</scope>
    <source>
        <strain evidence="2">WS_10</strain>
    </source>
</reference>
<organism evidence="2 3">
    <name type="scientific">Eiseniibacteriota bacterium</name>
    <dbReference type="NCBI Taxonomy" id="2212470"/>
    <lineage>
        <taxon>Bacteria</taxon>
        <taxon>Candidatus Eiseniibacteriota</taxon>
    </lineage>
</organism>
<evidence type="ECO:0000313" key="3">
    <source>
        <dbReference type="Proteomes" id="UP000319836"/>
    </source>
</evidence>
<proteinExistence type="predicted"/>
<dbReference type="AlphaFoldDB" id="A0A538U9A4"/>
<dbReference type="EMBL" id="VBPA01000060">
    <property type="protein sequence ID" value="TMQ72437.1"/>
    <property type="molecule type" value="Genomic_DNA"/>
</dbReference>
<protein>
    <submittedName>
        <fullName evidence="2">DUF3311 domain-containing protein</fullName>
    </submittedName>
</protein>
<keyword evidence="1" id="KW-0472">Membrane</keyword>
<accession>A0A538U9A4</accession>
<feature type="non-terminal residue" evidence="2">
    <location>
        <position position="1"/>
    </location>
</feature>
<gene>
    <name evidence="2" type="ORF">E6K80_02800</name>
</gene>
<evidence type="ECO:0000313" key="2">
    <source>
        <dbReference type="EMBL" id="TMQ72437.1"/>
    </source>
</evidence>
<keyword evidence="1" id="KW-0812">Transmembrane</keyword>
<name>A0A538U9A4_UNCEI</name>
<sequence length="34" mass="3380">GGIPLMLAWIVGCVALTSIVMAVIAALDGRSPPS</sequence>
<evidence type="ECO:0000256" key="1">
    <source>
        <dbReference type="SAM" id="Phobius"/>
    </source>
</evidence>